<accession>A0A822XHG8</accession>
<keyword evidence="2" id="KW-1185">Reference proteome</keyword>
<evidence type="ECO:0000313" key="1">
    <source>
        <dbReference type="EMBL" id="DAD18581.1"/>
    </source>
</evidence>
<evidence type="ECO:0000313" key="2">
    <source>
        <dbReference type="Proteomes" id="UP000607653"/>
    </source>
</evidence>
<reference evidence="1 2" key="1">
    <citation type="journal article" date="2020" name="Mol. Biol. Evol.">
        <title>Distinct Expression and Methylation Patterns for Genes with Different Fates following a Single Whole-Genome Duplication in Flowering Plants.</title>
        <authorList>
            <person name="Shi T."/>
            <person name="Rahmani R.S."/>
            <person name="Gugger P.F."/>
            <person name="Wang M."/>
            <person name="Li H."/>
            <person name="Zhang Y."/>
            <person name="Li Z."/>
            <person name="Wang Q."/>
            <person name="Van de Peer Y."/>
            <person name="Marchal K."/>
            <person name="Chen J."/>
        </authorList>
    </citation>
    <scope>NUCLEOTIDE SEQUENCE [LARGE SCALE GENOMIC DNA]</scope>
    <source>
        <tissue evidence="1">Leaf</tissue>
    </source>
</reference>
<proteinExistence type="predicted"/>
<sequence length="45" mass="5448">MSDEEWQQWTSYRIAIRRDYEKFDLLLHGFFPLLTCASGELDLPR</sequence>
<comment type="caution">
    <text evidence="1">The sequence shown here is derived from an EMBL/GenBank/DDBJ whole genome shotgun (WGS) entry which is preliminary data.</text>
</comment>
<dbReference type="Proteomes" id="UP000607653">
    <property type="component" value="Unassembled WGS sequence"/>
</dbReference>
<gene>
    <name evidence="1" type="ORF">HUJ06_020044</name>
</gene>
<name>A0A822XHG8_NELNU</name>
<protein>
    <submittedName>
        <fullName evidence="1">Uncharacterized protein</fullName>
    </submittedName>
</protein>
<dbReference type="EMBL" id="DUZY01000001">
    <property type="protein sequence ID" value="DAD18581.1"/>
    <property type="molecule type" value="Genomic_DNA"/>
</dbReference>
<organism evidence="1 2">
    <name type="scientific">Nelumbo nucifera</name>
    <name type="common">Sacred lotus</name>
    <dbReference type="NCBI Taxonomy" id="4432"/>
    <lineage>
        <taxon>Eukaryota</taxon>
        <taxon>Viridiplantae</taxon>
        <taxon>Streptophyta</taxon>
        <taxon>Embryophyta</taxon>
        <taxon>Tracheophyta</taxon>
        <taxon>Spermatophyta</taxon>
        <taxon>Magnoliopsida</taxon>
        <taxon>Proteales</taxon>
        <taxon>Nelumbonaceae</taxon>
        <taxon>Nelumbo</taxon>
    </lineage>
</organism>
<dbReference type="AlphaFoldDB" id="A0A822XHG8"/>